<keyword evidence="3" id="KW-0813">Transport</keyword>
<keyword evidence="6" id="KW-0812">Transmembrane</keyword>
<keyword evidence="9" id="KW-0472">Membrane</keyword>
<organism evidence="12 13">
    <name type="scientific">Pontibacter amylolyticus</name>
    <dbReference type="NCBI Taxonomy" id="1424080"/>
    <lineage>
        <taxon>Bacteria</taxon>
        <taxon>Pseudomonadati</taxon>
        <taxon>Bacteroidota</taxon>
        <taxon>Cytophagia</taxon>
        <taxon>Cytophagales</taxon>
        <taxon>Hymenobacteraceae</taxon>
        <taxon>Pontibacter</taxon>
    </lineage>
</organism>
<dbReference type="InterPro" id="IPR051045">
    <property type="entry name" value="TonB-dependent_transducer"/>
</dbReference>
<dbReference type="PANTHER" id="PTHR33446:SF2">
    <property type="entry name" value="PROTEIN TONB"/>
    <property type="match status" value="1"/>
</dbReference>
<keyword evidence="4" id="KW-1003">Cell membrane</keyword>
<dbReference type="InterPro" id="IPR037682">
    <property type="entry name" value="TonB_C"/>
</dbReference>
<keyword evidence="7" id="KW-0653">Protein transport</keyword>
<dbReference type="InterPro" id="IPR011652">
    <property type="entry name" value="MORN_2"/>
</dbReference>
<feature type="signal peptide" evidence="10">
    <location>
        <begin position="1"/>
        <end position="22"/>
    </location>
</feature>
<keyword evidence="5" id="KW-0997">Cell inner membrane</keyword>
<evidence type="ECO:0000313" key="12">
    <source>
        <dbReference type="EMBL" id="GGG10260.1"/>
    </source>
</evidence>
<comment type="similarity">
    <text evidence="2">Belongs to the TonB family.</text>
</comment>
<keyword evidence="8" id="KW-1133">Transmembrane helix</keyword>
<evidence type="ECO:0000256" key="2">
    <source>
        <dbReference type="ARBA" id="ARBA00006555"/>
    </source>
</evidence>
<dbReference type="EMBL" id="BMFP01000002">
    <property type="protein sequence ID" value="GGG10260.1"/>
    <property type="molecule type" value="Genomic_DNA"/>
</dbReference>
<sequence>MKQIYAILIGIALLFTGHSVQSQNLNITVKYVSEHGKEVSPAEAAYFIVAKEDSLGGGTRTKFKVGTNVKVSLTTYQDIDGGKYGYGIQHGPSYEWYENGQLKMEQTFHNDSLTGHYKSWYESGKPKVSRRYFRNMPVDTLHAYYESGMLRRTEVYSKGKMIAGKVYDEAGAEIKYLPMEVMPAFPGGERRLLQWLATNVRYPKTTRKDEAQGMVFISFVVDKSGRISNPEVIKGFHADADAEALRVVQAMPTWKPGLQEGEPVPVRYTLPLRFSLH</sequence>
<dbReference type="Pfam" id="PF07661">
    <property type="entry name" value="MORN_2"/>
    <property type="match status" value="2"/>
</dbReference>
<evidence type="ECO:0000256" key="3">
    <source>
        <dbReference type="ARBA" id="ARBA00022448"/>
    </source>
</evidence>
<comment type="caution">
    <text evidence="12">The sequence shown here is derived from an EMBL/GenBank/DDBJ whole genome shotgun (WGS) entry which is preliminary data.</text>
</comment>
<evidence type="ECO:0000256" key="10">
    <source>
        <dbReference type="SAM" id="SignalP"/>
    </source>
</evidence>
<evidence type="ECO:0000256" key="9">
    <source>
        <dbReference type="ARBA" id="ARBA00023136"/>
    </source>
</evidence>
<evidence type="ECO:0000259" key="11">
    <source>
        <dbReference type="PROSITE" id="PS52015"/>
    </source>
</evidence>
<dbReference type="SUPFAM" id="SSF74653">
    <property type="entry name" value="TolA/TonB C-terminal domain"/>
    <property type="match status" value="1"/>
</dbReference>
<evidence type="ECO:0000256" key="8">
    <source>
        <dbReference type="ARBA" id="ARBA00022989"/>
    </source>
</evidence>
<dbReference type="PROSITE" id="PS52015">
    <property type="entry name" value="TONB_CTD"/>
    <property type="match status" value="1"/>
</dbReference>
<accession>A0ABQ1W1M4</accession>
<evidence type="ECO:0000256" key="7">
    <source>
        <dbReference type="ARBA" id="ARBA00022927"/>
    </source>
</evidence>
<feature type="domain" description="TonB C-terminal" evidence="11">
    <location>
        <begin position="187"/>
        <end position="277"/>
    </location>
</feature>
<evidence type="ECO:0000256" key="5">
    <source>
        <dbReference type="ARBA" id="ARBA00022519"/>
    </source>
</evidence>
<dbReference type="RefSeq" id="WP_188500761.1">
    <property type="nucleotide sequence ID" value="NZ_BMFP01000002.1"/>
</dbReference>
<dbReference type="Gene3D" id="2.20.110.10">
    <property type="entry name" value="Histone H3 K4-specific methyltransferase SET7/9 N-terminal domain"/>
    <property type="match status" value="1"/>
</dbReference>
<gene>
    <name evidence="12" type="ORF">GCM10011323_13530</name>
</gene>
<dbReference type="InterPro" id="IPR006260">
    <property type="entry name" value="TonB/TolA_C"/>
</dbReference>
<dbReference type="PANTHER" id="PTHR33446">
    <property type="entry name" value="PROTEIN TONB-RELATED"/>
    <property type="match status" value="1"/>
</dbReference>
<proteinExistence type="inferred from homology"/>
<dbReference type="Gene3D" id="3.30.1150.10">
    <property type="match status" value="1"/>
</dbReference>
<dbReference type="SUPFAM" id="SSF82185">
    <property type="entry name" value="Histone H3 K4-specific methyltransferase SET7/9 N-terminal domain"/>
    <property type="match status" value="1"/>
</dbReference>
<dbReference type="NCBIfam" id="TIGR01352">
    <property type="entry name" value="tonB_Cterm"/>
    <property type="match status" value="1"/>
</dbReference>
<dbReference type="Proteomes" id="UP000634043">
    <property type="component" value="Unassembled WGS sequence"/>
</dbReference>
<feature type="chain" id="PRO_5046536156" description="TonB C-terminal domain-containing protein" evidence="10">
    <location>
        <begin position="23"/>
        <end position="277"/>
    </location>
</feature>
<keyword evidence="13" id="KW-1185">Reference proteome</keyword>
<evidence type="ECO:0000313" key="13">
    <source>
        <dbReference type="Proteomes" id="UP000634043"/>
    </source>
</evidence>
<keyword evidence="10" id="KW-0732">Signal</keyword>
<evidence type="ECO:0000256" key="1">
    <source>
        <dbReference type="ARBA" id="ARBA00004383"/>
    </source>
</evidence>
<name>A0ABQ1W1M4_9BACT</name>
<dbReference type="Pfam" id="PF03544">
    <property type="entry name" value="TonB_C"/>
    <property type="match status" value="1"/>
</dbReference>
<comment type="subcellular location">
    <subcellularLocation>
        <location evidence="1">Cell inner membrane</location>
        <topology evidence="1">Single-pass membrane protein</topology>
        <orientation evidence="1">Periplasmic side</orientation>
    </subcellularLocation>
</comment>
<protein>
    <recommendedName>
        <fullName evidence="11">TonB C-terminal domain-containing protein</fullName>
    </recommendedName>
</protein>
<evidence type="ECO:0000256" key="6">
    <source>
        <dbReference type="ARBA" id="ARBA00022692"/>
    </source>
</evidence>
<reference evidence="13" key="1">
    <citation type="journal article" date="2019" name="Int. J. Syst. Evol. Microbiol.">
        <title>The Global Catalogue of Microorganisms (GCM) 10K type strain sequencing project: providing services to taxonomists for standard genome sequencing and annotation.</title>
        <authorList>
            <consortium name="The Broad Institute Genomics Platform"/>
            <consortium name="The Broad Institute Genome Sequencing Center for Infectious Disease"/>
            <person name="Wu L."/>
            <person name="Ma J."/>
        </authorList>
    </citation>
    <scope>NUCLEOTIDE SEQUENCE [LARGE SCALE GENOMIC DNA]</scope>
    <source>
        <strain evidence="13">CGMCC 1.12749</strain>
    </source>
</reference>
<evidence type="ECO:0000256" key="4">
    <source>
        <dbReference type="ARBA" id="ARBA00022475"/>
    </source>
</evidence>